<reference evidence="1" key="3">
    <citation type="submission" date="2025-09" db="UniProtKB">
        <authorList>
            <consortium name="Ensembl"/>
        </authorList>
    </citation>
    <scope>IDENTIFICATION</scope>
    <source>
        <strain evidence="1">Thoroughbred</strain>
    </source>
</reference>
<evidence type="ECO:0000313" key="1">
    <source>
        <dbReference type="Ensembl" id="ENSECAP00000031990.1"/>
    </source>
</evidence>
<dbReference type="GO" id="GO:0042273">
    <property type="term" value="P:ribosomal large subunit biogenesis"/>
    <property type="evidence" value="ECO:0000318"/>
    <property type="project" value="GO_Central"/>
</dbReference>
<name>A0A3Q2HFI7_HORSE</name>
<dbReference type="GO" id="GO:0005730">
    <property type="term" value="C:nucleolus"/>
    <property type="evidence" value="ECO:0000318"/>
    <property type="project" value="GO_Central"/>
</dbReference>
<evidence type="ECO:0000313" key="2">
    <source>
        <dbReference type="Proteomes" id="UP000002281"/>
    </source>
</evidence>
<dbReference type="Ensembl" id="ENSECAT00000051364.1">
    <property type="protein sequence ID" value="ENSECAP00000031990.1"/>
    <property type="gene ID" value="ENSECAG00000037924.1"/>
</dbReference>
<dbReference type="AlphaFoldDB" id="A0A3Q2HFI7"/>
<dbReference type="GeneTree" id="ENSGT01140000284516"/>
<organism evidence="1 2">
    <name type="scientific">Equus caballus</name>
    <name type="common">Horse</name>
    <dbReference type="NCBI Taxonomy" id="9796"/>
    <lineage>
        <taxon>Eukaryota</taxon>
        <taxon>Metazoa</taxon>
        <taxon>Chordata</taxon>
        <taxon>Craniata</taxon>
        <taxon>Vertebrata</taxon>
        <taxon>Euteleostomi</taxon>
        <taxon>Mammalia</taxon>
        <taxon>Eutheria</taxon>
        <taxon>Laurasiatheria</taxon>
        <taxon>Perissodactyla</taxon>
        <taxon>Equidae</taxon>
        <taxon>Equus</taxon>
    </lineage>
</organism>
<proteinExistence type="predicted"/>
<dbReference type="Bgee" id="ENSECAG00000037924">
    <property type="expression patterns" value="Expressed in articular cartilage of joint and 14 other cell types or tissues"/>
</dbReference>
<dbReference type="Gene3D" id="6.10.250.1270">
    <property type="match status" value="1"/>
</dbReference>
<protein>
    <submittedName>
        <fullName evidence="1">Uncharacterized protein</fullName>
    </submittedName>
</protein>
<accession>A0A3Q2HFI7</accession>
<reference evidence="1" key="2">
    <citation type="submission" date="2025-08" db="UniProtKB">
        <authorList>
            <consortium name="Ensembl"/>
        </authorList>
    </citation>
    <scope>IDENTIFICATION</scope>
    <source>
        <strain evidence="1">Thoroughbred</strain>
    </source>
</reference>
<dbReference type="STRING" id="9796.ENSECAP00000031990"/>
<dbReference type="SMR" id="A0A3Q2HFI7"/>
<keyword evidence="2" id="KW-1185">Reference proteome</keyword>
<dbReference type="Proteomes" id="UP000002281">
    <property type="component" value="Chromosome 10"/>
</dbReference>
<sequence length="109" mass="12038">MQISLQFQEEYSANKLNYPLQKKAQKGTVRRNLKENLSAVKFQKAVTGASLADITAKRNHKTEIRGPALWPSASKKTATDAAKAPTKAAIKQKIVKPMKVSAPRVGRKH</sequence>
<dbReference type="InParanoid" id="A0A3Q2HFI7"/>
<reference evidence="1 2" key="1">
    <citation type="journal article" date="2009" name="Science">
        <title>Genome sequence, comparative analysis, and population genetics of the domestic horse.</title>
        <authorList>
            <consortium name="Broad Institute Genome Sequencing Platform"/>
            <consortium name="Broad Institute Whole Genome Assembly Team"/>
            <person name="Wade C.M."/>
            <person name="Giulotto E."/>
            <person name="Sigurdsson S."/>
            <person name="Zoli M."/>
            <person name="Gnerre S."/>
            <person name="Imsland F."/>
            <person name="Lear T.L."/>
            <person name="Adelson D.L."/>
            <person name="Bailey E."/>
            <person name="Bellone R.R."/>
            <person name="Bloecker H."/>
            <person name="Distl O."/>
            <person name="Edgar R.C."/>
            <person name="Garber M."/>
            <person name="Leeb T."/>
            <person name="Mauceli E."/>
            <person name="MacLeod J.N."/>
            <person name="Penedo M.C.T."/>
            <person name="Raison J.M."/>
            <person name="Sharpe T."/>
            <person name="Vogel J."/>
            <person name="Andersson L."/>
            <person name="Antczak D.F."/>
            <person name="Biagi T."/>
            <person name="Binns M.M."/>
            <person name="Chowdhary B.P."/>
            <person name="Coleman S.J."/>
            <person name="Della Valle G."/>
            <person name="Fryc S."/>
            <person name="Guerin G."/>
            <person name="Hasegawa T."/>
            <person name="Hill E.W."/>
            <person name="Jurka J."/>
            <person name="Kiialainen A."/>
            <person name="Lindgren G."/>
            <person name="Liu J."/>
            <person name="Magnani E."/>
            <person name="Mickelson J.R."/>
            <person name="Murray J."/>
            <person name="Nergadze S.G."/>
            <person name="Onofrio R."/>
            <person name="Pedroni S."/>
            <person name="Piras M.F."/>
            <person name="Raudsepp T."/>
            <person name="Rocchi M."/>
            <person name="Roeed K.H."/>
            <person name="Ryder O.A."/>
            <person name="Searle S."/>
            <person name="Skow L."/>
            <person name="Swinburne J.E."/>
            <person name="Syvaenen A.C."/>
            <person name="Tozaki T."/>
            <person name="Valberg S.J."/>
            <person name="Vaudin M."/>
            <person name="White J.R."/>
            <person name="Zody M.C."/>
            <person name="Lander E.S."/>
            <person name="Lindblad-Toh K."/>
        </authorList>
    </citation>
    <scope>NUCLEOTIDE SEQUENCE [LARGE SCALE GENOMIC DNA]</scope>
    <source>
        <strain evidence="1 2">Thoroughbred</strain>
    </source>
</reference>
<dbReference type="PaxDb" id="9796-ENSECAP00000031990"/>